<sequence>MVERANSPQGDKEKAPSAPESVKKTRDNPGQEGEIPRKRDDSKDDEVDPYKHG</sequence>
<evidence type="ECO:0000256" key="1">
    <source>
        <dbReference type="SAM" id="MobiDB-lite"/>
    </source>
</evidence>
<evidence type="ECO:0000313" key="2">
    <source>
        <dbReference type="EMBL" id="MER0127708.1"/>
    </source>
</evidence>
<dbReference type="RefSeq" id="WP_162531812.1">
    <property type="nucleotide sequence ID" value="NZ_CP119084.1"/>
</dbReference>
<gene>
    <name evidence="2" type="ORF">ABQG75_18425</name>
</gene>
<feature type="compositionally biased region" description="Basic and acidic residues" evidence="1">
    <location>
        <begin position="10"/>
        <end position="53"/>
    </location>
</feature>
<proteinExistence type="predicted"/>
<protein>
    <submittedName>
        <fullName evidence="2">Uncharacterized protein</fullName>
    </submittedName>
</protein>
<dbReference type="Proteomes" id="UP001447374">
    <property type="component" value="Unassembled WGS sequence"/>
</dbReference>
<evidence type="ECO:0000313" key="3">
    <source>
        <dbReference type="Proteomes" id="UP001447374"/>
    </source>
</evidence>
<reference evidence="2 3" key="1">
    <citation type="submission" date="2024-06" db="EMBL/GenBank/DDBJ databases">
        <title>Fanconibacter daqui strain Q02 whole shotgun sequencing project.</title>
        <authorList>
            <person name="Rodrigues J.W.A."/>
            <person name="Viana L.C."/>
            <person name="Vieira E.C."/>
            <person name="Souza F.O.L."/>
            <person name="Alegria O.C."/>
            <person name="Patroca S."/>
            <person name="Cruz A.C.R."/>
            <person name="Nunes A.R.C."/>
        </authorList>
    </citation>
    <scope>NUCLEOTIDE SEQUENCE [LARGE SCALE GENOMIC DNA]</scope>
    <source>
        <strain evidence="2 3">Q02</strain>
    </source>
</reference>
<name>A0ABV1PSD2_9ENTR</name>
<feature type="region of interest" description="Disordered" evidence="1">
    <location>
        <begin position="1"/>
        <end position="53"/>
    </location>
</feature>
<dbReference type="EMBL" id="JBEHGX010000012">
    <property type="protein sequence ID" value="MER0127708.1"/>
    <property type="molecule type" value="Genomic_DNA"/>
</dbReference>
<keyword evidence="3" id="KW-1185">Reference proteome</keyword>
<organism evidence="2 3">
    <name type="scientific">Franconibacter daqui</name>
    <dbReference type="NCBI Taxonomy" id="2047724"/>
    <lineage>
        <taxon>Bacteria</taxon>
        <taxon>Pseudomonadati</taxon>
        <taxon>Pseudomonadota</taxon>
        <taxon>Gammaproteobacteria</taxon>
        <taxon>Enterobacterales</taxon>
        <taxon>Enterobacteriaceae</taxon>
        <taxon>Franconibacter</taxon>
    </lineage>
</organism>
<comment type="caution">
    <text evidence="2">The sequence shown here is derived from an EMBL/GenBank/DDBJ whole genome shotgun (WGS) entry which is preliminary data.</text>
</comment>
<accession>A0ABV1PSD2</accession>